<keyword evidence="1" id="KW-0812">Transmembrane</keyword>
<accession>A0A348MIU8</accession>
<gene>
    <name evidence="2" type="ORF">DCG82_01005</name>
</gene>
<proteinExistence type="predicted"/>
<reference evidence="2 3" key="1">
    <citation type="journal article" date="2018" name="Nat. Biotechnol.">
        <title>A standardized bacterial taxonomy based on genome phylogeny substantially revises the tree of life.</title>
        <authorList>
            <person name="Parks D.H."/>
            <person name="Chuvochina M."/>
            <person name="Waite D.W."/>
            <person name="Rinke C."/>
            <person name="Skarshewski A."/>
            <person name="Chaumeil P.A."/>
            <person name="Hugenholtz P."/>
        </authorList>
    </citation>
    <scope>NUCLEOTIDE SEQUENCE [LARGE SCALE GENOMIC DNA]</scope>
    <source>
        <strain evidence="2">UBA7921</strain>
    </source>
</reference>
<dbReference type="EMBL" id="DMCX01000013">
    <property type="protein sequence ID" value="HAF06974.1"/>
    <property type="molecule type" value="Genomic_DNA"/>
</dbReference>
<organism evidence="2 3">
    <name type="scientific">candidate division WOR-3 bacterium</name>
    <dbReference type="NCBI Taxonomy" id="2052148"/>
    <lineage>
        <taxon>Bacteria</taxon>
        <taxon>Bacteria division WOR-3</taxon>
    </lineage>
</organism>
<sequence length="82" mass="9915">MIYFYHSIIILLFFINLRIQFFNTSKIDKILSFINISNIFVLILFLFSDFKKLSNQKALFIILFFVQICLSIKFLFDNFKEV</sequence>
<name>A0A348MIU8_UNCW3</name>
<protein>
    <submittedName>
        <fullName evidence="2">Uncharacterized protein</fullName>
    </submittedName>
</protein>
<comment type="caution">
    <text evidence="2">The sequence shown here is derived from an EMBL/GenBank/DDBJ whole genome shotgun (WGS) entry which is preliminary data.</text>
</comment>
<evidence type="ECO:0000313" key="3">
    <source>
        <dbReference type="Proteomes" id="UP000262454"/>
    </source>
</evidence>
<keyword evidence="1" id="KW-1133">Transmembrane helix</keyword>
<keyword evidence="1" id="KW-0472">Membrane</keyword>
<feature type="transmembrane region" description="Helical" evidence="1">
    <location>
        <begin position="30"/>
        <end position="47"/>
    </location>
</feature>
<dbReference type="AlphaFoldDB" id="A0A348MIU8"/>
<evidence type="ECO:0000256" key="1">
    <source>
        <dbReference type="SAM" id="Phobius"/>
    </source>
</evidence>
<evidence type="ECO:0000313" key="2">
    <source>
        <dbReference type="EMBL" id="HAF06974.1"/>
    </source>
</evidence>
<dbReference type="Proteomes" id="UP000262454">
    <property type="component" value="Unassembled WGS sequence"/>
</dbReference>
<feature type="transmembrane region" description="Helical" evidence="1">
    <location>
        <begin position="7"/>
        <end position="24"/>
    </location>
</feature>
<feature type="transmembrane region" description="Helical" evidence="1">
    <location>
        <begin position="59"/>
        <end position="76"/>
    </location>
</feature>